<keyword evidence="3" id="KW-0560">Oxidoreductase</keyword>
<evidence type="ECO:0000256" key="3">
    <source>
        <dbReference type="ARBA" id="ARBA00023002"/>
    </source>
</evidence>
<evidence type="ECO:0000313" key="10">
    <source>
        <dbReference type="Proteomes" id="UP001209540"/>
    </source>
</evidence>
<dbReference type="GO" id="GO:0016491">
    <property type="term" value="F:oxidoreductase activity"/>
    <property type="evidence" value="ECO:0007669"/>
    <property type="project" value="UniProtKB-KW"/>
</dbReference>
<protein>
    <submittedName>
        <fullName evidence="9">Cupredoxin</fullName>
    </submittedName>
</protein>
<dbReference type="GO" id="GO:0005507">
    <property type="term" value="F:copper ion binding"/>
    <property type="evidence" value="ECO:0007669"/>
    <property type="project" value="InterPro"/>
</dbReference>
<dbReference type="Gene3D" id="2.60.40.420">
    <property type="entry name" value="Cupredoxins - blue copper proteins"/>
    <property type="match status" value="3"/>
</dbReference>
<evidence type="ECO:0000256" key="4">
    <source>
        <dbReference type="ARBA" id="ARBA00023008"/>
    </source>
</evidence>
<dbReference type="EMBL" id="JAIXMP010000013">
    <property type="protein sequence ID" value="KAI9263103.1"/>
    <property type="molecule type" value="Genomic_DNA"/>
</dbReference>
<dbReference type="Pfam" id="PF07731">
    <property type="entry name" value="Cu-oxidase_2"/>
    <property type="match status" value="1"/>
</dbReference>
<comment type="similarity">
    <text evidence="1">Belongs to the multicopper oxidase family.</text>
</comment>
<comment type="caution">
    <text evidence="9">The sequence shown here is derived from an EMBL/GenBank/DDBJ whole genome shotgun (WGS) entry which is preliminary data.</text>
</comment>
<reference evidence="9" key="1">
    <citation type="journal article" date="2022" name="IScience">
        <title>Evolution of zygomycete secretomes and the origins of terrestrial fungal ecologies.</title>
        <authorList>
            <person name="Chang Y."/>
            <person name="Wang Y."/>
            <person name="Mondo S."/>
            <person name="Ahrendt S."/>
            <person name="Andreopoulos W."/>
            <person name="Barry K."/>
            <person name="Beard J."/>
            <person name="Benny G.L."/>
            <person name="Blankenship S."/>
            <person name="Bonito G."/>
            <person name="Cuomo C."/>
            <person name="Desiro A."/>
            <person name="Gervers K.A."/>
            <person name="Hundley H."/>
            <person name="Kuo A."/>
            <person name="LaButti K."/>
            <person name="Lang B.F."/>
            <person name="Lipzen A."/>
            <person name="O'Donnell K."/>
            <person name="Pangilinan J."/>
            <person name="Reynolds N."/>
            <person name="Sandor L."/>
            <person name="Smith M.E."/>
            <person name="Tsang A."/>
            <person name="Grigoriev I.V."/>
            <person name="Stajich J.E."/>
            <person name="Spatafora J.W."/>
        </authorList>
    </citation>
    <scope>NUCLEOTIDE SEQUENCE</scope>
    <source>
        <strain evidence="9">RSA 2281</strain>
    </source>
</reference>
<dbReference type="CDD" id="cd04205">
    <property type="entry name" value="CuRO_2_LCC_like"/>
    <property type="match status" value="1"/>
</dbReference>
<dbReference type="Proteomes" id="UP001209540">
    <property type="component" value="Unassembled WGS sequence"/>
</dbReference>
<dbReference type="AlphaFoldDB" id="A0AAD5K053"/>
<feature type="domain" description="Plastocyanin-like" evidence="7">
    <location>
        <begin position="425"/>
        <end position="580"/>
    </location>
</feature>
<dbReference type="CDD" id="cd04206">
    <property type="entry name" value="CuRO_1_LCC_like"/>
    <property type="match status" value="1"/>
</dbReference>
<keyword evidence="5" id="KW-0732">Signal</keyword>
<feature type="domain" description="Plastocyanin-like" evidence="6">
    <location>
        <begin position="193"/>
        <end position="343"/>
    </location>
</feature>
<evidence type="ECO:0000256" key="5">
    <source>
        <dbReference type="SAM" id="SignalP"/>
    </source>
</evidence>
<dbReference type="PANTHER" id="PTHR11709:SF394">
    <property type="entry name" value="FI03373P-RELATED"/>
    <property type="match status" value="1"/>
</dbReference>
<name>A0AAD5K053_9FUNG</name>
<dbReference type="InterPro" id="IPR008972">
    <property type="entry name" value="Cupredoxin"/>
</dbReference>
<dbReference type="InterPro" id="IPR045087">
    <property type="entry name" value="Cu-oxidase_fam"/>
</dbReference>
<dbReference type="Pfam" id="PF07732">
    <property type="entry name" value="Cu-oxidase_3"/>
    <property type="match status" value="1"/>
</dbReference>
<dbReference type="Pfam" id="PF00394">
    <property type="entry name" value="Cu-oxidase"/>
    <property type="match status" value="1"/>
</dbReference>
<keyword evidence="4" id="KW-0186">Copper</keyword>
<accession>A0AAD5K053</accession>
<dbReference type="InterPro" id="IPR011706">
    <property type="entry name" value="Cu-oxidase_C"/>
</dbReference>
<dbReference type="FunFam" id="2.60.40.420:FF:000045">
    <property type="entry name" value="Laccase 2"/>
    <property type="match status" value="1"/>
</dbReference>
<evidence type="ECO:0000256" key="2">
    <source>
        <dbReference type="ARBA" id="ARBA00022723"/>
    </source>
</evidence>
<evidence type="ECO:0000256" key="1">
    <source>
        <dbReference type="ARBA" id="ARBA00010609"/>
    </source>
</evidence>
<keyword evidence="10" id="KW-1185">Reference proteome</keyword>
<evidence type="ECO:0000313" key="9">
    <source>
        <dbReference type="EMBL" id="KAI9263103.1"/>
    </source>
</evidence>
<dbReference type="InterPro" id="IPR033138">
    <property type="entry name" value="Cu_oxidase_CS"/>
</dbReference>
<evidence type="ECO:0000259" key="8">
    <source>
        <dbReference type="Pfam" id="PF07732"/>
    </source>
</evidence>
<dbReference type="SUPFAM" id="SSF49503">
    <property type="entry name" value="Cupredoxins"/>
    <property type="match status" value="3"/>
</dbReference>
<dbReference type="InterPro" id="IPR011707">
    <property type="entry name" value="Cu-oxidase-like_N"/>
</dbReference>
<feature type="chain" id="PRO_5041956048" evidence="5">
    <location>
        <begin position="27"/>
        <end position="584"/>
    </location>
</feature>
<dbReference type="InterPro" id="IPR001117">
    <property type="entry name" value="Cu-oxidase_2nd"/>
</dbReference>
<dbReference type="PROSITE" id="PS00079">
    <property type="entry name" value="MULTICOPPER_OXIDASE1"/>
    <property type="match status" value="1"/>
</dbReference>
<dbReference type="PROSITE" id="PS00080">
    <property type="entry name" value="MULTICOPPER_OXIDASE2"/>
    <property type="match status" value="1"/>
</dbReference>
<gene>
    <name evidence="9" type="ORF">BDA99DRAFT_509322</name>
</gene>
<evidence type="ECO:0000259" key="6">
    <source>
        <dbReference type="Pfam" id="PF00394"/>
    </source>
</evidence>
<organism evidence="9 10">
    <name type="scientific">Phascolomyces articulosus</name>
    <dbReference type="NCBI Taxonomy" id="60185"/>
    <lineage>
        <taxon>Eukaryota</taxon>
        <taxon>Fungi</taxon>
        <taxon>Fungi incertae sedis</taxon>
        <taxon>Mucoromycota</taxon>
        <taxon>Mucoromycotina</taxon>
        <taxon>Mucoromycetes</taxon>
        <taxon>Mucorales</taxon>
        <taxon>Lichtheimiaceae</taxon>
        <taxon>Phascolomyces</taxon>
    </lineage>
</organism>
<feature type="domain" description="Plastocyanin-like" evidence="8">
    <location>
        <begin position="57"/>
        <end position="160"/>
    </location>
</feature>
<evidence type="ECO:0000259" key="7">
    <source>
        <dbReference type="Pfam" id="PF07731"/>
    </source>
</evidence>
<reference evidence="9" key="2">
    <citation type="submission" date="2023-02" db="EMBL/GenBank/DDBJ databases">
        <authorList>
            <consortium name="DOE Joint Genome Institute"/>
            <person name="Mondo S.J."/>
            <person name="Chang Y."/>
            <person name="Wang Y."/>
            <person name="Ahrendt S."/>
            <person name="Andreopoulos W."/>
            <person name="Barry K."/>
            <person name="Beard J."/>
            <person name="Benny G.L."/>
            <person name="Blankenship S."/>
            <person name="Bonito G."/>
            <person name="Cuomo C."/>
            <person name="Desiro A."/>
            <person name="Gervers K.A."/>
            <person name="Hundley H."/>
            <person name="Kuo A."/>
            <person name="LaButti K."/>
            <person name="Lang B.F."/>
            <person name="Lipzen A."/>
            <person name="O'Donnell K."/>
            <person name="Pangilinan J."/>
            <person name="Reynolds N."/>
            <person name="Sandor L."/>
            <person name="Smith M.W."/>
            <person name="Tsang A."/>
            <person name="Grigoriev I.V."/>
            <person name="Stajich J.E."/>
            <person name="Spatafora J.W."/>
        </authorList>
    </citation>
    <scope>NUCLEOTIDE SEQUENCE</scope>
    <source>
        <strain evidence="9">RSA 2281</strain>
    </source>
</reference>
<dbReference type="PANTHER" id="PTHR11709">
    <property type="entry name" value="MULTI-COPPER OXIDASE"/>
    <property type="match status" value="1"/>
</dbReference>
<dbReference type="InterPro" id="IPR002355">
    <property type="entry name" value="Cu_oxidase_Cu_BS"/>
</dbReference>
<feature type="signal peptide" evidence="5">
    <location>
        <begin position="1"/>
        <end position="26"/>
    </location>
</feature>
<proteinExistence type="inferred from homology"/>
<keyword evidence="2" id="KW-0479">Metal-binding</keyword>
<sequence>MGGQLQRIQILSIFTLFLFCIPTITAWAHGEHRKYRTFELNITNGSMDPDCFGTGYSGLLINGQFPAPPIRVTKNDYVHVIVHNDVQTHKATTIHFHGILQVGTPGADGVPGLTQEVIKPGETYHHYFQVIDQAGTFYYHAHVGLQDDTISGPFIIYESEDAWPRLPEQAKYEEIHIHRNKKLKDGPYKYDDERILFLSEWWHQTEEQRTEYIMGKDYRGLEGADSYLINGKAAYYPTGQNGCEYPTIDVEPNKVYRMRVIGGLTLAVLGVSFSRHTNLTVIEVDGGLVQPYSVPFLEVAPGQRFSVLLTTDQAPDQSYYINTQPYYIRETEGNGRAILRYNKQLPTTMATIEDDQQQSSVFPQNPTPQWFFPDLAPVKDYPIGVDLEKEADRTIVIKPTEEVLADNTTVWFVNNRLSIPHSDVPKVPLLIDLQNNNDPISITNRLKEVEYDGYNPNLEAYMIGYNETIDFVIHTVAIGNGVCIGHPWHTHGHVHYVLAHGAGEYDPVQDKNLQTYPTPILRDTSFIYPIQPGPPPTVPRNTICGWSKIRMIMTNPGVWAIHCHVTSHMLQGMLTALVSGSDQL</sequence>